<reference evidence="4" key="1">
    <citation type="submission" date="2016-10" db="EMBL/GenBank/DDBJ databases">
        <authorList>
            <person name="Varghese N."/>
            <person name="Submissions S."/>
        </authorList>
    </citation>
    <scope>NUCLEOTIDE SEQUENCE [LARGE SCALE GENOMIC DNA]</scope>
    <source>
        <strain evidence="4">ATCC 25963</strain>
    </source>
</reference>
<sequence length="237" mass="24649">MSAAADAVVLTGGSAGIGQAIAARSRADGRRVINLSRRPCPVDGVENLAVDLGDAAAVADAVVRVRDLLGARARVHLVHNAAFPIADAVTEFDARACEQAMRINVVTPAELTAGLLPTMAPGSSVIFIGSTLSEKGVPGRLTYCASKHALVGLLRATVQDLFGAGIHAVCVCPGFVDTPLLDPLRARGPEVMRQVLGMISYGRLLTPEEVADIVAFCLERPSLNGAIIHANLGQRES</sequence>
<dbReference type="RefSeq" id="WP_170136229.1">
    <property type="nucleotide sequence ID" value="NZ_FOMX01000023.1"/>
</dbReference>
<protein>
    <submittedName>
        <fullName evidence="3">NAD(P)-dependent dehydrogenase, short-chain alcohol dehydrogenase family</fullName>
    </submittedName>
</protein>
<dbReference type="Pfam" id="PF13561">
    <property type="entry name" value="adh_short_C2"/>
    <property type="match status" value="1"/>
</dbReference>
<organism evidence="3 4">
    <name type="scientific">Nannocystis exedens</name>
    <dbReference type="NCBI Taxonomy" id="54"/>
    <lineage>
        <taxon>Bacteria</taxon>
        <taxon>Pseudomonadati</taxon>
        <taxon>Myxococcota</taxon>
        <taxon>Polyangia</taxon>
        <taxon>Nannocystales</taxon>
        <taxon>Nannocystaceae</taxon>
        <taxon>Nannocystis</taxon>
    </lineage>
</organism>
<dbReference type="CDD" id="cd05233">
    <property type="entry name" value="SDR_c"/>
    <property type="match status" value="1"/>
</dbReference>
<dbReference type="InterPro" id="IPR051122">
    <property type="entry name" value="SDR_DHRS6-like"/>
</dbReference>
<dbReference type="InterPro" id="IPR036291">
    <property type="entry name" value="NAD(P)-bd_dom_sf"/>
</dbReference>
<evidence type="ECO:0000256" key="2">
    <source>
        <dbReference type="ARBA" id="ARBA00023002"/>
    </source>
</evidence>
<keyword evidence="4" id="KW-1185">Reference proteome</keyword>
<dbReference type="Proteomes" id="UP000199400">
    <property type="component" value="Unassembled WGS sequence"/>
</dbReference>
<dbReference type="STRING" id="54.SAMN02745121_06206"/>
<evidence type="ECO:0000256" key="1">
    <source>
        <dbReference type="ARBA" id="ARBA00006484"/>
    </source>
</evidence>
<dbReference type="EMBL" id="FOMX01000023">
    <property type="protein sequence ID" value="SFE94949.1"/>
    <property type="molecule type" value="Genomic_DNA"/>
</dbReference>
<dbReference type="PANTHER" id="PTHR43477">
    <property type="entry name" value="DIHYDROANTICAPSIN 7-DEHYDROGENASE"/>
    <property type="match status" value="1"/>
</dbReference>
<dbReference type="Gene3D" id="3.40.50.720">
    <property type="entry name" value="NAD(P)-binding Rossmann-like Domain"/>
    <property type="match status" value="1"/>
</dbReference>
<evidence type="ECO:0000313" key="3">
    <source>
        <dbReference type="EMBL" id="SFE94949.1"/>
    </source>
</evidence>
<comment type="similarity">
    <text evidence="1">Belongs to the short-chain dehydrogenases/reductases (SDR) family.</text>
</comment>
<gene>
    <name evidence="3" type="ORF">SAMN02745121_06206</name>
</gene>
<dbReference type="SUPFAM" id="SSF51735">
    <property type="entry name" value="NAD(P)-binding Rossmann-fold domains"/>
    <property type="match status" value="1"/>
</dbReference>
<name>A0A1I2EQ36_9BACT</name>
<keyword evidence="2" id="KW-0560">Oxidoreductase</keyword>
<evidence type="ECO:0000313" key="4">
    <source>
        <dbReference type="Proteomes" id="UP000199400"/>
    </source>
</evidence>
<dbReference type="AlphaFoldDB" id="A0A1I2EQ36"/>
<dbReference type="GO" id="GO:0016491">
    <property type="term" value="F:oxidoreductase activity"/>
    <property type="evidence" value="ECO:0007669"/>
    <property type="project" value="UniProtKB-KW"/>
</dbReference>
<dbReference type="PANTHER" id="PTHR43477:SF1">
    <property type="entry name" value="DIHYDROANTICAPSIN 7-DEHYDROGENASE"/>
    <property type="match status" value="1"/>
</dbReference>
<dbReference type="InterPro" id="IPR002347">
    <property type="entry name" value="SDR_fam"/>
</dbReference>
<proteinExistence type="inferred from homology"/>
<accession>A0A1I2EQ36</accession>
<dbReference type="PRINTS" id="PR00081">
    <property type="entry name" value="GDHRDH"/>
</dbReference>